<evidence type="ECO:0000313" key="3">
    <source>
        <dbReference type="Proteomes" id="UP000071641"/>
    </source>
</evidence>
<dbReference type="OrthoDB" id="1680202at2"/>
<proteinExistence type="predicted"/>
<evidence type="ECO:0000259" key="1">
    <source>
        <dbReference type="Pfam" id="PF04187"/>
    </source>
</evidence>
<reference evidence="3" key="1">
    <citation type="submission" date="2016-02" db="EMBL/GenBank/DDBJ databases">
        <authorList>
            <person name="Rodrigo-Torres Lidia"/>
            <person name="Arahal R.David."/>
        </authorList>
    </citation>
    <scope>NUCLEOTIDE SEQUENCE [LARGE SCALE GENOMIC DNA]</scope>
    <source>
        <strain evidence="3">CECT 9029</strain>
    </source>
</reference>
<organism evidence="2 3">
    <name type="scientific">Grimontia celer</name>
    <dbReference type="NCBI Taxonomy" id="1796497"/>
    <lineage>
        <taxon>Bacteria</taxon>
        <taxon>Pseudomonadati</taxon>
        <taxon>Pseudomonadota</taxon>
        <taxon>Gammaproteobacteria</taxon>
        <taxon>Vibrionales</taxon>
        <taxon>Vibrionaceae</taxon>
        <taxon>Grimontia</taxon>
    </lineage>
</organism>
<dbReference type="AlphaFoldDB" id="A0A128ESK0"/>
<protein>
    <recommendedName>
        <fullName evidence="1">Haem-binding uptake Tiki superfamily ChaN domain-containing protein</fullName>
    </recommendedName>
</protein>
<dbReference type="Gene3D" id="3.40.50.11550">
    <property type="match status" value="1"/>
</dbReference>
<dbReference type="InterPro" id="IPR007314">
    <property type="entry name" value="Cofac_haem-bd_dom"/>
</dbReference>
<sequence>MTVKKSIGTWLLCSLLAGCSQQLHGLSSEPLSGSLYDYQLTTADNAPLTLEAFSKEVKDADVILVGEWHTHSGVHLFQAQLLAMLNSAYPNVALSMEQFTRNDQAVLDDYLAGKFGENSLLSNTSKWSNYEGSYRPLVEYAKAHSVPVIASNAPIEIVRCIAKEGKGYLDQLTPEKRSLVAATLSDGDSPYKEKFLAAMFHGDEEKTENQYLAQLAWDDTMAESIVNYLAKHPNNKVMHIAGAFHVENGLGIAARITARNPELKVAIVSPQSEEQPLGKEVKDFRLVVNPLPPQWLSDDEMNAAMKEMRHSYSGKDIACD</sequence>
<dbReference type="CDD" id="cd14727">
    <property type="entry name" value="ChanN-like"/>
    <property type="match status" value="1"/>
</dbReference>
<dbReference type="Pfam" id="PF04187">
    <property type="entry name" value="Cofac_haem_bdg"/>
    <property type="match status" value="1"/>
</dbReference>
<gene>
    <name evidence="2" type="ORF">GCE9029_00264</name>
</gene>
<dbReference type="InterPro" id="IPR016773">
    <property type="entry name" value="Fe3_uptake_reg_CjrA_prd"/>
</dbReference>
<dbReference type="EMBL" id="FIZX01000001">
    <property type="protein sequence ID" value="CZF77533.1"/>
    <property type="molecule type" value="Genomic_DNA"/>
</dbReference>
<accession>A0A128ESK0</accession>
<dbReference type="SUPFAM" id="SSF159501">
    <property type="entry name" value="EreA/ChaN-like"/>
    <property type="match status" value="1"/>
</dbReference>
<dbReference type="PROSITE" id="PS51257">
    <property type="entry name" value="PROKAR_LIPOPROTEIN"/>
    <property type="match status" value="1"/>
</dbReference>
<dbReference type="STRING" id="1796497.GCE9029_00264"/>
<dbReference type="Proteomes" id="UP000071641">
    <property type="component" value="Unassembled WGS sequence"/>
</dbReference>
<feature type="domain" description="Haem-binding uptake Tiki superfamily ChaN" evidence="1">
    <location>
        <begin position="55"/>
        <end position="256"/>
    </location>
</feature>
<name>A0A128ESK0_9GAMM</name>
<evidence type="ECO:0000313" key="2">
    <source>
        <dbReference type="EMBL" id="CZF77533.1"/>
    </source>
</evidence>
<keyword evidence="3" id="KW-1185">Reference proteome</keyword>
<dbReference type="PIRSF" id="PIRSF020419">
    <property type="entry name" value="Fe_uptake_reg_CjrA_prd"/>
    <property type="match status" value="1"/>
</dbReference>
<dbReference type="RefSeq" id="WP_062660695.1">
    <property type="nucleotide sequence ID" value="NZ_FIZX01000001.1"/>
</dbReference>